<proteinExistence type="predicted"/>
<evidence type="ECO:0000313" key="1">
    <source>
        <dbReference type="EMBL" id="GAL22471.1"/>
    </source>
</evidence>
<dbReference type="AlphaFoldDB" id="A0A090S4L1"/>
<name>A0A090S4L1_9VIBR</name>
<dbReference type="EMBL" id="BBMR01000013">
    <property type="protein sequence ID" value="GAL22471.1"/>
    <property type="molecule type" value="Genomic_DNA"/>
</dbReference>
<accession>A0A090S4L1</accession>
<comment type="caution">
    <text evidence="1">The sequence shown here is derived from an EMBL/GenBank/DDBJ whole genome shotgun (WGS) entry which is preliminary data.</text>
</comment>
<sequence>MATFTYLLLVFVLPTQLAGADRDTLALIDSISRLAIPISLIWFTPTILNKLKQFRQTKVTPA</sequence>
<organism evidence="1 2">
    <name type="scientific">Vibrio maritimus</name>
    <dbReference type="NCBI Taxonomy" id="990268"/>
    <lineage>
        <taxon>Bacteria</taxon>
        <taxon>Pseudomonadati</taxon>
        <taxon>Pseudomonadota</taxon>
        <taxon>Gammaproteobacteria</taxon>
        <taxon>Vibrionales</taxon>
        <taxon>Vibrionaceae</taxon>
        <taxon>Vibrio</taxon>
    </lineage>
</organism>
<evidence type="ECO:0000313" key="2">
    <source>
        <dbReference type="Proteomes" id="UP000029228"/>
    </source>
</evidence>
<dbReference type="OrthoDB" id="5876436at2"/>
<dbReference type="Proteomes" id="UP000029228">
    <property type="component" value="Unassembled WGS sequence"/>
</dbReference>
<keyword evidence="2" id="KW-1185">Reference proteome</keyword>
<gene>
    <name evidence="1" type="ORF">JCM19235_3987</name>
</gene>
<reference evidence="1 2" key="1">
    <citation type="submission" date="2014-09" db="EMBL/GenBank/DDBJ databases">
        <title>Vibrio maritimus JCM 19235. (C45) whole genome shotgun sequence.</title>
        <authorList>
            <person name="Sawabe T."/>
            <person name="Meirelles P."/>
            <person name="Nakanishi M."/>
            <person name="Sayaka M."/>
            <person name="Hattori M."/>
            <person name="Ohkuma M."/>
        </authorList>
    </citation>
    <scope>NUCLEOTIDE SEQUENCE [LARGE SCALE GENOMIC DNA]</scope>
    <source>
        <strain evidence="2">JCM19235</strain>
    </source>
</reference>
<protein>
    <submittedName>
        <fullName evidence="1">Uncharacterized protein</fullName>
    </submittedName>
</protein>